<accession>A0A376GEC0</accession>
<reference evidence="2 5" key="2">
    <citation type="submission" date="2018-10" db="EMBL/GenBank/DDBJ databases">
        <title>Transmission dynamics of multidrug resistant bacteria on intensive care unit surfaces.</title>
        <authorList>
            <person name="D'Souza A.W."/>
            <person name="Potter R.F."/>
            <person name="Wallace M."/>
            <person name="Shupe A."/>
            <person name="Patel S."/>
            <person name="Sun S."/>
            <person name="Gul D."/>
            <person name="Kwon J.H."/>
            <person name="Andleeb S."/>
            <person name="Burnham C.-A.D."/>
            <person name="Dantas G."/>
        </authorList>
    </citation>
    <scope>NUCLEOTIDE SEQUENCE [LARGE SCALE GENOMIC DNA]</scope>
    <source>
        <strain evidence="2 5">WF_348</strain>
    </source>
</reference>
<organism evidence="3 4">
    <name type="scientific">Empedobacter falsenii</name>
    <dbReference type="NCBI Taxonomy" id="343874"/>
    <lineage>
        <taxon>Bacteria</taxon>
        <taxon>Pseudomonadati</taxon>
        <taxon>Bacteroidota</taxon>
        <taxon>Flavobacteriia</taxon>
        <taxon>Flavobacteriales</taxon>
        <taxon>Weeksellaceae</taxon>
        <taxon>Empedobacter</taxon>
    </lineage>
</organism>
<dbReference type="STRING" id="343874.GCA_000805695_00450"/>
<dbReference type="EMBL" id="UFXS01000001">
    <property type="protein sequence ID" value="STD58694.1"/>
    <property type="molecule type" value="Genomic_DNA"/>
</dbReference>
<dbReference type="Proteomes" id="UP000254737">
    <property type="component" value="Unassembled WGS sequence"/>
</dbReference>
<sequence length="108" mass="12829">MDTNRDYTFEEIPDSSHNEQDFYAKFKERLDDVQKFPTDYLFKFIYPSSEETMKKIKDIFAGTNAEFDYKASKNRKYTSISIKLYVIDADTVINYYKEVSKIEGVIML</sequence>
<dbReference type="Proteomes" id="UP000267844">
    <property type="component" value="Unassembled WGS sequence"/>
</dbReference>
<evidence type="ECO:0000313" key="5">
    <source>
        <dbReference type="Proteomes" id="UP000267844"/>
    </source>
</evidence>
<dbReference type="InterPro" id="IPR027471">
    <property type="entry name" value="YbeD-like_sf"/>
</dbReference>
<dbReference type="EMBL" id="RHPO01000006">
    <property type="protein sequence ID" value="RRT92949.1"/>
    <property type="molecule type" value="Genomic_DNA"/>
</dbReference>
<proteinExistence type="predicted"/>
<dbReference type="EMBL" id="CP040908">
    <property type="protein sequence ID" value="QLL58224.1"/>
    <property type="molecule type" value="Genomic_DNA"/>
</dbReference>
<dbReference type="Pfam" id="PF04359">
    <property type="entry name" value="DUF493"/>
    <property type="match status" value="1"/>
</dbReference>
<protein>
    <submittedName>
        <fullName evidence="1">DUF493 domain-containing protein</fullName>
    </submittedName>
    <submittedName>
        <fullName evidence="3">Uncharacterized conserved protein</fullName>
    </submittedName>
</protein>
<dbReference type="GeneID" id="78401606"/>
<dbReference type="SUPFAM" id="SSF117991">
    <property type="entry name" value="YbeD/HP0495-like"/>
    <property type="match status" value="1"/>
</dbReference>
<keyword evidence="6" id="KW-1185">Reference proteome</keyword>
<dbReference type="RefSeq" id="WP_038334352.1">
    <property type="nucleotide sequence ID" value="NZ_CP040908.1"/>
</dbReference>
<dbReference type="OrthoDB" id="5616097at2"/>
<dbReference type="Gene3D" id="3.30.70.260">
    <property type="match status" value="1"/>
</dbReference>
<reference evidence="1 6" key="3">
    <citation type="submission" date="2019-06" db="EMBL/GenBank/DDBJ databases">
        <title>Emergence of pandrug resistant Empedobacter falsenii in China.</title>
        <authorList>
            <person name="Dong N."/>
            <person name="Chen S."/>
            <person name="Zhang R."/>
        </authorList>
    </citation>
    <scope>NUCLEOTIDE SEQUENCE [LARGE SCALE GENOMIC DNA]</scope>
    <source>
        <strain evidence="1 6">1681-1</strain>
    </source>
</reference>
<evidence type="ECO:0000313" key="4">
    <source>
        <dbReference type="Proteomes" id="UP000254737"/>
    </source>
</evidence>
<gene>
    <name evidence="2" type="ORF">EGI89_05140</name>
    <name evidence="1" type="ORF">FH779_09070</name>
    <name evidence="3" type="ORF">NCTC13456_02318</name>
</gene>
<dbReference type="Proteomes" id="UP000510643">
    <property type="component" value="Chromosome"/>
</dbReference>
<evidence type="ECO:0000313" key="6">
    <source>
        <dbReference type="Proteomes" id="UP000510643"/>
    </source>
</evidence>
<dbReference type="InterPro" id="IPR007454">
    <property type="entry name" value="UPF0250_YbeD-like"/>
</dbReference>
<reference evidence="3 4" key="1">
    <citation type="submission" date="2018-06" db="EMBL/GenBank/DDBJ databases">
        <authorList>
            <consortium name="Pathogen Informatics"/>
            <person name="Doyle S."/>
        </authorList>
    </citation>
    <scope>NUCLEOTIDE SEQUENCE [LARGE SCALE GENOMIC DNA]</scope>
    <source>
        <strain evidence="3 4">NCTC13456</strain>
    </source>
</reference>
<evidence type="ECO:0000313" key="1">
    <source>
        <dbReference type="EMBL" id="QLL58224.1"/>
    </source>
</evidence>
<dbReference type="AlphaFoldDB" id="A0A376GEC0"/>
<evidence type="ECO:0000313" key="2">
    <source>
        <dbReference type="EMBL" id="RRT92949.1"/>
    </source>
</evidence>
<evidence type="ECO:0000313" key="3">
    <source>
        <dbReference type="EMBL" id="STD58694.1"/>
    </source>
</evidence>
<dbReference type="KEGG" id="efal:FH779_09070"/>
<name>A0A376GEC0_9FLAO</name>